<evidence type="ECO:0000313" key="2">
    <source>
        <dbReference type="EMBL" id="SFA82886.1"/>
    </source>
</evidence>
<organism evidence="2 3">
    <name type="scientific">Cellulomonas marina</name>
    <dbReference type="NCBI Taxonomy" id="988821"/>
    <lineage>
        <taxon>Bacteria</taxon>
        <taxon>Bacillati</taxon>
        <taxon>Actinomycetota</taxon>
        <taxon>Actinomycetes</taxon>
        <taxon>Micrococcales</taxon>
        <taxon>Cellulomonadaceae</taxon>
        <taxon>Cellulomonas</taxon>
    </lineage>
</organism>
<evidence type="ECO:0000313" key="3">
    <source>
        <dbReference type="Proteomes" id="UP000199012"/>
    </source>
</evidence>
<sequence length="308" mass="32540">MTAPYPPPPHPLHEVVVDAPLVRRLLEQQHPDLAGLPLRPLGTGWDNALWRLGDDLVVRLPVRAASAPLVVHEQRWLPRLATRLPVPAPVPVRVGAPGAGFPWPWSVVPWLPGTAAAATPRAGRASWAEALADALAALHVPAPADAPPNPYRGVPLADRDESVRARLDALPARRRRVLVAAWDDGLAADPWTGPPVWLHGDLHPANLLVDGGRLAGLLDFGDVTAGDPASDLATAWLTFDAPGRVAFRARTDAVGATAGVPPADAAATWRRARAWAAALAPVLAAHPDQHPDLARDGDAAVGELARED</sequence>
<dbReference type="RefSeq" id="WP_090030772.1">
    <property type="nucleotide sequence ID" value="NZ_BONM01000024.1"/>
</dbReference>
<evidence type="ECO:0000259" key="1">
    <source>
        <dbReference type="Pfam" id="PF01636"/>
    </source>
</evidence>
<dbReference type="Proteomes" id="UP000199012">
    <property type="component" value="Unassembled WGS sequence"/>
</dbReference>
<dbReference type="PANTHER" id="PTHR21310">
    <property type="entry name" value="AMINOGLYCOSIDE PHOSPHOTRANSFERASE-RELATED-RELATED"/>
    <property type="match status" value="1"/>
</dbReference>
<dbReference type="Gene3D" id="3.30.200.20">
    <property type="entry name" value="Phosphorylase Kinase, domain 1"/>
    <property type="match status" value="1"/>
</dbReference>
<reference evidence="2 3" key="1">
    <citation type="submission" date="2016-10" db="EMBL/GenBank/DDBJ databases">
        <authorList>
            <person name="de Groot N.N."/>
        </authorList>
    </citation>
    <scope>NUCLEOTIDE SEQUENCE [LARGE SCALE GENOMIC DNA]</scope>
    <source>
        <strain evidence="2 3">CGMCC 4.6945</strain>
    </source>
</reference>
<dbReference type="STRING" id="988821.SAMN05421867_102133"/>
<protein>
    <submittedName>
        <fullName evidence="2">Predicted kinase, aminoglycoside phosphotransferase (APT) family</fullName>
    </submittedName>
</protein>
<dbReference type="PANTHER" id="PTHR21310:SF42">
    <property type="entry name" value="BIFUNCTIONAL AAC_APH"/>
    <property type="match status" value="1"/>
</dbReference>
<keyword evidence="3" id="KW-1185">Reference proteome</keyword>
<accession>A0A1I0W4S5</accession>
<name>A0A1I0W4S5_9CELL</name>
<dbReference type="CDD" id="cd05155">
    <property type="entry name" value="APH_ChoK_like_1"/>
    <property type="match status" value="1"/>
</dbReference>
<feature type="domain" description="Aminoglycoside phosphotransferase" evidence="1">
    <location>
        <begin position="38"/>
        <end position="267"/>
    </location>
</feature>
<dbReference type="Pfam" id="PF01636">
    <property type="entry name" value="APH"/>
    <property type="match status" value="1"/>
</dbReference>
<keyword evidence="2" id="KW-0418">Kinase</keyword>
<gene>
    <name evidence="2" type="ORF">SAMN05421867_102133</name>
</gene>
<dbReference type="Gene3D" id="3.90.1200.10">
    <property type="match status" value="1"/>
</dbReference>
<dbReference type="InterPro" id="IPR051678">
    <property type="entry name" value="AGP_Transferase"/>
</dbReference>
<proteinExistence type="predicted"/>
<dbReference type="AlphaFoldDB" id="A0A1I0W4S5"/>
<dbReference type="EMBL" id="FOKA01000002">
    <property type="protein sequence ID" value="SFA82886.1"/>
    <property type="molecule type" value="Genomic_DNA"/>
</dbReference>
<dbReference type="InterPro" id="IPR002575">
    <property type="entry name" value="Aminoglycoside_PTrfase"/>
</dbReference>
<dbReference type="OrthoDB" id="9797603at2"/>
<dbReference type="InterPro" id="IPR011009">
    <property type="entry name" value="Kinase-like_dom_sf"/>
</dbReference>
<dbReference type="GO" id="GO:0016301">
    <property type="term" value="F:kinase activity"/>
    <property type="evidence" value="ECO:0007669"/>
    <property type="project" value="UniProtKB-KW"/>
</dbReference>
<dbReference type="SUPFAM" id="SSF56112">
    <property type="entry name" value="Protein kinase-like (PK-like)"/>
    <property type="match status" value="1"/>
</dbReference>
<keyword evidence="2" id="KW-0808">Transferase</keyword>